<accession>A0AC34QNT7</accession>
<sequence>MKIFVLILVLVVLAADPVLGLRGALFRSGRSVPVAEMAPQGFLRFERSIMAGRERRGDSDEEESGRFG</sequence>
<name>A0AC34QNT7_9BILA</name>
<reference evidence="2" key="1">
    <citation type="submission" date="2022-11" db="UniProtKB">
        <authorList>
            <consortium name="WormBaseParasite"/>
        </authorList>
    </citation>
    <scope>IDENTIFICATION</scope>
</reference>
<organism evidence="1 2">
    <name type="scientific">Panagrolaimus sp. JU765</name>
    <dbReference type="NCBI Taxonomy" id="591449"/>
    <lineage>
        <taxon>Eukaryota</taxon>
        <taxon>Metazoa</taxon>
        <taxon>Ecdysozoa</taxon>
        <taxon>Nematoda</taxon>
        <taxon>Chromadorea</taxon>
        <taxon>Rhabditida</taxon>
        <taxon>Tylenchina</taxon>
        <taxon>Panagrolaimomorpha</taxon>
        <taxon>Panagrolaimoidea</taxon>
        <taxon>Panagrolaimidae</taxon>
        <taxon>Panagrolaimus</taxon>
    </lineage>
</organism>
<protein>
    <submittedName>
        <fullName evidence="2">Uncharacterized protein</fullName>
    </submittedName>
</protein>
<evidence type="ECO:0000313" key="2">
    <source>
        <dbReference type="WBParaSite" id="JU765_v2.g18102.t1"/>
    </source>
</evidence>
<proteinExistence type="predicted"/>
<dbReference type="Proteomes" id="UP000887576">
    <property type="component" value="Unplaced"/>
</dbReference>
<evidence type="ECO:0000313" key="1">
    <source>
        <dbReference type="Proteomes" id="UP000887576"/>
    </source>
</evidence>
<dbReference type="WBParaSite" id="JU765_v2.g18102.t1">
    <property type="protein sequence ID" value="JU765_v2.g18102.t1"/>
    <property type="gene ID" value="JU765_v2.g18102"/>
</dbReference>